<dbReference type="Proteomes" id="UP000682877">
    <property type="component" value="Chromosome 1"/>
</dbReference>
<dbReference type="Pfam" id="PF13041">
    <property type="entry name" value="PPR_2"/>
    <property type="match status" value="6"/>
</dbReference>
<evidence type="ECO:0000256" key="2">
    <source>
        <dbReference type="ARBA" id="ARBA00022737"/>
    </source>
</evidence>
<dbReference type="InterPro" id="IPR002885">
    <property type="entry name" value="PPR_rpt"/>
</dbReference>
<proteinExistence type="inferred from homology"/>
<keyword evidence="5" id="KW-1185">Reference proteome</keyword>
<dbReference type="GO" id="GO:0003729">
    <property type="term" value="F:mRNA binding"/>
    <property type="evidence" value="ECO:0007669"/>
    <property type="project" value="TreeGrafter"/>
</dbReference>
<dbReference type="AlphaFoldDB" id="A0A8S1ZLE7"/>
<feature type="repeat" description="PPR" evidence="3">
    <location>
        <begin position="740"/>
        <end position="774"/>
    </location>
</feature>
<feature type="repeat" description="PPR" evidence="3">
    <location>
        <begin position="310"/>
        <end position="344"/>
    </location>
</feature>
<feature type="repeat" description="PPR" evidence="3">
    <location>
        <begin position="553"/>
        <end position="587"/>
    </location>
</feature>
<evidence type="ECO:0000256" key="1">
    <source>
        <dbReference type="ARBA" id="ARBA00007626"/>
    </source>
</evidence>
<dbReference type="Pfam" id="PF01535">
    <property type="entry name" value="PPR"/>
    <property type="match status" value="3"/>
</dbReference>
<comment type="similarity">
    <text evidence="1">Belongs to the PPR family. P subfamily.</text>
</comment>
<feature type="repeat" description="PPR" evidence="3">
    <location>
        <begin position="705"/>
        <end position="739"/>
    </location>
</feature>
<keyword evidence="2" id="KW-0677">Repeat</keyword>
<evidence type="ECO:0008006" key="6">
    <source>
        <dbReference type="Google" id="ProtNLM"/>
    </source>
</evidence>
<dbReference type="Gene3D" id="1.25.40.10">
    <property type="entry name" value="Tetratricopeptide repeat domain"/>
    <property type="match status" value="6"/>
</dbReference>
<evidence type="ECO:0000313" key="5">
    <source>
        <dbReference type="Proteomes" id="UP000682877"/>
    </source>
</evidence>
<evidence type="ECO:0000256" key="3">
    <source>
        <dbReference type="PROSITE-ProRule" id="PRU00708"/>
    </source>
</evidence>
<feature type="repeat" description="PPR" evidence="3">
    <location>
        <begin position="240"/>
        <end position="274"/>
    </location>
</feature>
<gene>
    <name evidence="4" type="ORF">AARE701A_LOCUS1102</name>
</gene>
<reference evidence="4" key="1">
    <citation type="submission" date="2021-01" db="EMBL/GenBank/DDBJ databases">
        <authorList>
            <person name="Bezrukov I."/>
        </authorList>
    </citation>
    <scope>NUCLEOTIDE SEQUENCE</scope>
</reference>
<organism evidence="4 5">
    <name type="scientific">Arabidopsis arenosa</name>
    <name type="common">Sand rock-cress</name>
    <name type="synonym">Cardaminopsis arenosa</name>
    <dbReference type="NCBI Taxonomy" id="38785"/>
    <lineage>
        <taxon>Eukaryota</taxon>
        <taxon>Viridiplantae</taxon>
        <taxon>Streptophyta</taxon>
        <taxon>Embryophyta</taxon>
        <taxon>Tracheophyta</taxon>
        <taxon>Spermatophyta</taxon>
        <taxon>Magnoliopsida</taxon>
        <taxon>eudicotyledons</taxon>
        <taxon>Gunneridae</taxon>
        <taxon>Pentapetalae</taxon>
        <taxon>rosids</taxon>
        <taxon>malvids</taxon>
        <taxon>Brassicales</taxon>
        <taxon>Brassicaceae</taxon>
        <taxon>Camelineae</taxon>
        <taxon>Arabidopsis</taxon>
    </lineage>
</organism>
<dbReference type="PROSITE" id="PS51375">
    <property type="entry name" value="PPR"/>
    <property type="match status" value="12"/>
</dbReference>
<feature type="repeat" description="PPR" evidence="3">
    <location>
        <begin position="635"/>
        <end position="669"/>
    </location>
</feature>
<protein>
    <recommendedName>
        <fullName evidence="6">Pentatricopeptide repeat-containing protein</fullName>
    </recommendedName>
</protein>
<accession>A0A8S1ZLE7</accession>
<feature type="repeat" description="PPR" evidence="3">
    <location>
        <begin position="451"/>
        <end position="485"/>
    </location>
</feature>
<feature type="repeat" description="PPR" evidence="3">
    <location>
        <begin position="416"/>
        <end position="450"/>
    </location>
</feature>
<dbReference type="PANTHER" id="PTHR47932">
    <property type="entry name" value="ATPASE EXPRESSION PROTEIN 3"/>
    <property type="match status" value="1"/>
</dbReference>
<name>A0A8S1ZLE7_ARAAE</name>
<feature type="repeat" description="PPR" evidence="3">
    <location>
        <begin position="670"/>
        <end position="704"/>
    </location>
</feature>
<feature type="repeat" description="PPR" evidence="3">
    <location>
        <begin position="275"/>
        <end position="309"/>
    </location>
</feature>
<dbReference type="InterPro" id="IPR011990">
    <property type="entry name" value="TPR-like_helical_dom_sf"/>
</dbReference>
<feature type="repeat" description="PPR" evidence="3">
    <location>
        <begin position="345"/>
        <end position="379"/>
    </location>
</feature>
<sequence length="801" mass="90899">MICRWIAFNSSKVSRTLSPFSSLLFTKSSFSVAKLEDESSPTTNFTSDLRDFYQEILFGMKKIGFREFLHGHHFRGLVSELRQVHVEEIMAELMSESSDLSVWFFKELRDIYGFRHSRFSTLLVSHIFAGQRRFKELLVILEQLLQEEGKSSTFFCSGSASLLCELLSSSFRKWESTGLVWDMLLFLSSRLRMVDDSLYILKKMKDRNLNVSTQSYNSVLYNFRETDKMWDVYKEIKDKNEHTYSTVVDGLCRQQKLEDAVLFLRTSEWKDIGPSVVSFNSIMSSYCKLGFVDMAKSFFCTVLKCGLVPSVYSHNILINGLCLVGSIAEALELASDMNKHGVEPDSVTYNILVKGFHLLGMISGAGEVIQDMLDKGLSPDVITYTILLCGQCQLGNIDMGLILLKDMLSRGFELNSIVPYSVMLSGLCKTGRVDEALSLFYDLEAYGLTPDLVAYSIVIHGLCKLGKFDMAVRLFDEMCYKRILPNSRTLGAILLGLCQKGMLLEARSLLDSLISSGDTLDIILYNIVIDGYAKSGCIKEALELFKLYGLVPSVVSYTTLMDAYANCGSIKSIEELLREMKAEGIPPTNVTYSVIFKGLCVGLKLENCNQVLRGRILEKFNHVLRDMESEGITPDQITFNTIIQYLCRVKHLSRAFELFEKMKSQNLDPTSATYNILIDSLCVYGYIRKADRFLYSLQRRNVSLSKFAYTTLIKAHCVKGDPEMAVILFHQLVDRGFDVSIRDYSAVINRLCRRHLANESKYFFCLMLSRGISPDLDICEVMIKSDELLSWTIKWGLLPDQ</sequence>
<dbReference type="Pfam" id="PF12854">
    <property type="entry name" value="PPR_1"/>
    <property type="match status" value="1"/>
</dbReference>
<dbReference type="EMBL" id="LR999451">
    <property type="protein sequence ID" value="CAE5957389.1"/>
    <property type="molecule type" value="Genomic_DNA"/>
</dbReference>
<dbReference type="PANTHER" id="PTHR47932:SF7">
    <property type="entry name" value="PENTATRICOPEPTIDE (PPR) REPEAT PROTEIN"/>
    <property type="match status" value="1"/>
</dbReference>
<evidence type="ECO:0000313" key="4">
    <source>
        <dbReference type="EMBL" id="CAE5957389.1"/>
    </source>
</evidence>
<dbReference type="NCBIfam" id="TIGR00756">
    <property type="entry name" value="PPR"/>
    <property type="match status" value="12"/>
</dbReference>
<feature type="repeat" description="PPR" evidence="3">
    <location>
        <begin position="380"/>
        <end position="414"/>
    </location>
</feature>